<reference evidence="1 2" key="1">
    <citation type="submission" date="2015-01" db="EMBL/GenBank/DDBJ databases">
        <title>Evolution of Trichinella species and genotypes.</title>
        <authorList>
            <person name="Korhonen P.K."/>
            <person name="Edoardo P."/>
            <person name="Giuseppe L.R."/>
            <person name="Gasser R.B."/>
        </authorList>
    </citation>
    <scope>NUCLEOTIDE SEQUENCE [LARGE SCALE GENOMIC DNA]</scope>
    <source>
        <strain evidence="1">ISS37</strain>
    </source>
</reference>
<gene>
    <name evidence="1" type="ORF">T07_14613</name>
</gene>
<dbReference type="OrthoDB" id="5917477at2759"/>
<evidence type="ECO:0000313" key="1">
    <source>
        <dbReference type="EMBL" id="KRX17448.1"/>
    </source>
</evidence>
<dbReference type="EMBL" id="JYDL01000088">
    <property type="protein sequence ID" value="KRX17448.1"/>
    <property type="molecule type" value="Genomic_DNA"/>
</dbReference>
<organism evidence="1 2">
    <name type="scientific">Trichinella nelsoni</name>
    <dbReference type="NCBI Taxonomy" id="6336"/>
    <lineage>
        <taxon>Eukaryota</taxon>
        <taxon>Metazoa</taxon>
        <taxon>Ecdysozoa</taxon>
        <taxon>Nematoda</taxon>
        <taxon>Enoplea</taxon>
        <taxon>Dorylaimia</taxon>
        <taxon>Trichinellida</taxon>
        <taxon>Trichinellidae</taxon>
        <taxon>Trichinella</taxon>
    </lineage>
</organism>
<keyword evidence="2" id="KW-1185">Reference proteome</keyword>
<comment type="caution">
    <text evidence="1">The sequence shown here is derived from an EMBL/GenBank/DDBJ whole genome shotgun (WGS) entry which is preliminary data.</text>
</comment>
<sequence length="128" mass="14358">MNMKELFSSILTFAEWVSFAIDYSAYRHCVKFVVNLLLWSLVWVRTALGGPNRRSQVLAERCSQCALALLIGQPAAVIDLFFGQSTYNISEAYSSTGTKASLQVFKSFDTVGIESKWTQTESQRMKLG</sequence>
<dbReference type="Proteomes" id="UP000054630">
    <property type="component" value="Unassembled WGS sequence"/>
</dbReference>
<dbReference type="AlphaFoldDB" id="A0A0V0RSR9"/>
<protein>
    <submittedName>
        <fullName evidence="1">Uncharacterized protein</fullName>
    </submittedName>
</protein>
<accession>A0A0V0RSR9</accession>
<proteinExistence type="predicted"/>
<name>A0A0V0RSR9_9BILA</name>
<evidence type="ECO:0000313" key="2">
    <source>
        <dbReference type="Proteomes" id="UP000054630"/>
    </source>
</evidence>